<reference evidence="1 2" key="2">
    <citation type="journal article" date="2017" name="Front. Plant Sci.">
        <title>Gene Classification and Mining of Molecular Markers Useful in Red Clover (Trifolium pratense) Breeding.</title>
        <authorList>
            <person name="Istvanek J."/>
            <person name="Dluhosova J."/>
            <person name="Dluhos P."/>
            <person name="Patkova L."/>
            <person name="Nedelnik J."/>
            <person name="Repkova J."/>
        </authorList>
    </citation>
    <scope>NUCLEOTIDE SEQUENCE [LARGE SCALE GENOMIC DNA]</scope>
    <source>
        <strain evidence="2">cv. Tatra</strain>
        <tissue evidence="1">Young leaves</tissue>
    </source>
</reference>
<dbReference type="Proteomes" id="UP000236291">
    <property type="component" value="Unassembled WGS sequence"/>
</dbReference>
<protein>
    <submittedName>
        <fullName evidence="1">Uncharacterized protein</fullName>
    </submittedName>
</protein>
<name>A0A2K3JZH0_TRIPR</name>
<gene>
    <name evidence="1" type="ORF">L195_g051424</name>
</gene>
<dbReference type="AlphaFoldDB" id="A0A2K3JZH0"/>
<dbReference type="EMBL" id="ASHM01080713">
    <property type="protein sequence ID" value="PNX59451.1"/>
    <property type="molecule type" value="Genomic_DNA"/>
</dbReference>
<comment type="caution">
    <text evidence="1">The sequence shown here is derived from an EMBL/GenBank/DDBJ whole genome shotgun (WGS) entry which is preliminary data.</text>
</comment>
<organism evidence="1 2">
    <name type="scientific">Trifolium pratense</name>
    <name type="common">Red clover</name>
    <dbReference type="NCBI Taxonomy" id="57577"/>
    <lineage>
        <taxon>Eukaryota</taxon>
        <taxon>Viridiplantae</taxon>
        <taxon>Streptophyta</taxon>
        <taxon>Embryophyta</taxon>
        <taxon>Tracheophyta</taxon>
        <taxon>Spermatophyta</taxon>
        <taxon>Magnoliopsida</taxon>
        <taxon>eudicotyledons</taxon>
        <taxon>Gunneridae</taxon>
        <taxon>Pentapetalae</taxon>
        <taxon>rosids</taxon>
        <taxon>fabids</taxon>
        <taxon>Fabales</taxon>
        <taxon>Fabaceae</taxon>
        <taxon>Papilionoideae</taxon>
        <taxon>50 kb inversion clade</taxon>
        <taxon>NPAAA clade</taxon>
        <taxon>Hologalegina</taxon>
        <taxon>IRL clade</taxon>
        <taxon>Trifolieae</taxon>
        <taxon>Trifolium</taxon>
    </lineage>
</organism>
<reference evidence="1 2" key="1">
    <citation type="journal article" date="2014" name="Am. J. Bot.">
        <title>Genome assembly and annotation for red clover (Trifolium pratense; Fabaceae).</title>
        <authorList>
            <person name="Istvanek J."/>
            <person name="Jaros M."/>
            <person name="Krenek A."/>
            <person name="Repkova J."/>
        </authorList>
    </citation>
    <scope>NUCLEOTIDE SEQUENCE [LARGE SCALE GENOMIC DNA]</scope>
    <source>
        <strain evidence="2">cv. Tatra</strain>
        <tissue evidence="1">Young leaves</tissue>
    </source>
</reference>
<accession>A0A2K3JZH0</accession>
<evidence type="ECO:0000313" key="1">
    <source>
        <dbReference type="EMBL" id="PNX59451.1"/>
    </source>
</evidence>
<sequence length="68" mass="7663">GTEPINVVVIGERAYKCVVHCETHGRKRFTYLLFRLGFWIVSGIGESCECTVGFESFEPLDSTGYFLP</sequence>
<evidence type="ECO:0000313" key="2">
    <source>
        <dbReference type="Proteomes" id="UP000236291"/>
    </source>
</evidence>
<feature type="non-terminal residue" evidence="1">
    <location>
        <position position="1"/>
    </location>
</feature>
<proteinExistence type="predicted"/>